<dbReference type="Pfam" id="PF07302">
    <property type="entry name" value="AroM"/>
    <property type="match status" value="1"/>
</dbReference>
<evidence type="ECO:0000313" key="1">
    <source>
        <dbReference type="EMBL" id="NNG66096.1"/>
    </source>
</evidence>
<sequence length="87" mass="9988">MLLQEQIVSLKNKFQQYDLYPVIASVSPYANDMEAFEKACRELKGKANMILLVCMYTEESRRIVEEKTSLPIILSNALMAKLISKMI</sequence>
<dbReference type="AlphaFoldDB" id="A0A7Y2PKE5"/>
<protein>
    <submittedName>
        <fullName evidence="1">Uncharacterized protein</fullName>
    </submittedName>
</protein>
<evidence type="ECO:0000313" key="2">
    <source>
        <dbReference type="Proteomes" id="UP000529861"/>
    </source>
</evidence>
<organism evidence="1 2">
    <name type="scientific">Caldanaerobacter subterraneus</name>
    <dbReference type="NCBI Taxonomy" id="911092"/>
    <lineage>
        <taxon>Bacteria</taxon>
        <taxon>Bacillati</taxon>
        <taxon>Bacillota</taxon>
        <taxon>Clostridia</taxon>
        <taxon>Thermoanaerobacterales</taxon>
        <taxon>Thermoanaerobacteraceae</taxon>
        <taxon>Caldanaerobacter</taxon>
    </lineage>
</organism>
<reference evidence="1 2" key="1">
    <citation type="submission" date="2020-04" db="EMBL/GenBank/DDBJ databases">
        <title>Draft genome sequence of Caldanaerobacter sunterraneus. strain 1523vc isolated from Griffin hot spring, Kamchatka, Russia.</title>
        <authorList>
            <person name="Toshchakov S.V."/>
            <person name="Podosokorskaya O.A."/>
            <person name="Kublanov I.V."/>
            <person name="Korzhenkov A."/>
            <person name="Patrushev M.V."/>
        </authorList>
    </citation>
    <scope>NUCLEOTIDE SEQUENCE [LARGE SCALE GENOMIC DNA]</scope>
    <source>
        <strain evidence="1 2">1523vc</strain>
    </source>
</reference>
<proteinExistence type="predicted"/>
<dbReference type="InterPro" id="IPR010843">
    <property type="entry name" value="Uncharacterised_AroM"/>
</dbReference>
<comment type="caution">
    <text evidence="1">The sequence shown here is derived from an EMBL/GenBank/DDBJ whole genome shotgun (WGS) entry which is preliminary data.</text>
</comment>
<dbReference type="EMBL" id="JABEQB010000004">
    <property type="protein sequence ID" value="NNG66096.1"/>
    <property type="molecule type" value="Genomic_DNA"/>
</dbReference>
<gene>
    <name evidence="1" type="ORF">HKI81_02430</name>
</gene>
<dbReference type="Proteomes" id="UP000529861">
    <property type="component" value="Unassembled WGS sequence"/>
</dbReference>
<name>A0A7Y2PKE5_9THEO</name>
<accession>A0A7Y2PKE5</accession>